<organism evidence="3 4">
    <name type="scientific">Flavobacterium subsaxonicum WB 4.1-42 = DSM 21790</name>
    <dbReference type="NCBI Taxonomy" id="1121898"/>
    <lineage>
        <taxon>Bacteria</taxon>
        <taxon>Pseudomonadati</taxon>
        <taxon>Bacteroidota</taxon>
        <taxon>Flavobacteriia</taxon>
        <taxon>Flavobacteriales</taxon>
        <taxon>Flavobacteriaceae</taxon>
        <taxon>Flavobacterium</taxon>
    </lineage>
</organism>
<sequence>MKTKQALLLLFASLSALTATAQDFKCEDNFKILEDKVIAKSYDDAVTLLPALRKSCPKFSDKLYVYGETILKYKAEAARKPEDQKLFNQSLADLYAEQEKNFPNTGGNVKKAVLLHEQKLATDDEVYKLLDASFAANPQGFTDYSAIELYFNLYVKKYEAGDKGITQDEFIQKYSNIAGQVAFSKNYIAQKSDELLKKQKTETLEPAESLFIKEAATTQKSLDAVGENISNKAAKYFNCEKLDAFYSGSYEKNKNNIAWLQAMVTALYDNKCQKSETLYTGAMALHKNKPTYSTAYMLGNLSLRKNDRKAAVVYFNQAADLQQDDAKKAETYNAIASVYRNLDKAEAKKYSLKAAELNPKSGKAYLFLAELYMSASKECNLSNFDKKALTWLAIETAKKAEVAEPRYKTTVAALISKNYSKALPTAAELKASGKKKGDTITYGCWINETLTIPAL</sequence>
<dbReference type="InterPro" id="IPR019734">
    <property type="entry name" value="TPR_rpt"/>
</dbReference>
<dbReference type="InterPro" id="IPR011990">
    <property type="entry name" value="TPR-like_helical_dom_sf"/>
</dbReference>
<name>A0A0A2MN71_9FLAO</name>
<keyword evidence="2" id="KW-0732">Signal</keyword>
<feature type="chain" id="PRO_5002003468" evidence="2">
    <location>
        <begin position="22"/>
        <end position="455"/>
    </location>
</feature>
<dbReference type="Proteomes" id="UP000030111">
    <property type="component" value="Unassembled WGS sequence"/>
</dbReference>
<proteinExistence type="predicted"/>
<comment type="caution">
    <text evidence="3">The sequence shown here is derived from an EMBL/GenBank/DDBJ whole genome shotgun (WGS) entry which is preliminary data.</text>
</comment>
<feature type="signal peptide" evidence="2">
    <location>
        <begin position="1"/>
        <end position="21"/>
    </location>
</feature>
<feature type="repeat" description="TPR" evidence="1">
    <location>
        <begin position="292"/>
        <end position="325"/>
    </location>
</feature>
<dbReference type="PROSITE" id="PS50005">
    <property type="entry name" value="TPR"/>
    <property type="match status" value="1"/>
</dbReference>
<gene>
    <name evidence="3" type="ORF">Q766_04050</name>
</gene>
<dbReference type="RefSeq" id="WP_026990605.1">
    <property type="nucleotide sequence ID" value="NZ_AUGP01000017.1"/>
</dbReference>
<keyword evidence="4" id="KW-1185">Reference proteome</keyword>
<keyword evidence="1" id="KW-0802">TPR repeat</keyword>
<evidence type="ECO:0000256" key="1">
    <source>
        <dbReference type="PROSITE-ProRule" id="PRU00339"/>
    </source>
</evidence>
<dbReference type="eggNOG" id="COG0457">
    <property type="taxonomic scope" value="Bacteria"/>
</dbReference>
<dbReference type="SUPFAM" id="SSF48452">
    <property type="entry name" value="TPR-like"/>
    <property type="match status" value="1"/>
</dbReference>
<protein>
    <submittedName>
        <fullName evidence="3">Uncharacterized protein</fullName>
    </submittedName>
</protein>
<dbReference type="EMBL" id="JRLY01000002">
    <property type="protein sequence ID" value="KGO94112.1"/>
    <property type="molecule type" value="Genomic_DNA"/>
</dbReference>
<dbReference type="STRING" id="1121898.GCA_000422725_01748"/>
<accession>A0A0A2MN71</accession>
<dbReference type="AlphaFoldDB" id="A0A0A2MN71"/>
<dbReference type="Gene3D" id="1.25.40.10">
    <property type="entry name" value="Tetratricopeptide repeat domain"/>
    <property type="match status" value="1"/>
</dbReference>
<evidence type="ECO:0000313" key="3">
    <source>
        <dbReference type="EMBL" id="KGO94112.1"/>
    </source>
</evidence>
<evidence type="ECO:0000256" key="2">
    <source>
        <dbReference type="SAM" id="SignalP"/>
    </source>
</evidence>
<dbReference type="Pfam" id="PF13181">
    <property type="entry name" value="TPR_8"/>
    <property type="match status" value="2"/>
</dbReference>
<reference evidence="3 4" key="1">
    <citation type="submission" date="2013-09" db="EMBL/GenBank/DDBJ databases">
        <authorList>
            <person name="Zeng Z."/>
            <person name="Chen C."/>
        </authorList>
    </citation>
    <scope>NUCLEOTIDE SEQUENCE [LARGE SCALE GENOMIC DNA]</scope>
    <source>
        <strain evidence="3 4">WB 4.1-42</strain>
    </source>
</reference>
<evidence type="ECO:0000313" key="4">
    <source>
        <dbReference type="Proteomes" id="UP000030111"/>
    </source>
</evidence>
<dbReference type="OrthoDB" id="1522899at2"/>